<proteinExistence type="predicted"/>
<evidence type="ECO:0000313" key="2">
    <source>
        <dbReference type="EMBL" id="PDT19815.1"/>
    </source>
</evidence>
<evidence type="ECO:0008006" key="4">
    <source>
        <dbReference type="Google" id="ProtNLM"/>
    </source>
</evidence>
<feature type="transmembrane region" description="Helical" evidence="1">
    <location>
        <begin position="52"/>
        <end position="70"/>
    </location>
</feature>
<name>A0ABX4JID8_9HYPH</name>
<keyword evidence="1" id="KW-0472">Membrane</keyword>
<dbReference type="EMBL" id="NWSY01000034">
    <property type="protein sequence ID" value="PDT19815.1"/>
    <property type="molecule type" value="Genomic_DNA"/>
</dbReference>
<gene>
    <name evidence="2" type="ORF">CO674_30610</name>
</gene>
<accession>A0ABX4JID8</accession>
<feature type="transmembrane region" description="Helical" evidence="1">
    <location>
        <begin position="208"/>
        <end position="233"/>
    </location>
</feature>
<evidence type="ECO:0000256" key="1">
    <source>
        <dbReference type="SAM" id="Phobius"/>
    </source>
</evidence>
<feature type="transmembrane region" description="Helical" evidence="1">
    <location>
        <begin position="285"/>
        <end position="305"/>
    </location>
</feature>
<reference evidence="2 3" key="1">
    <citation type="submission" date="2017-09" db="EMBL/GenBank/DDBJ databases">
        <title>Comparative genomics of rhizobia isolated from Phaseolus vulgaris in China.</title>
        <authorList>
            <person name="Tong W."/>
        </authorList>
    </citation>
    <scope>NUCLEOTIDE SEQUENCE [LARGE SCALE GENOMIC DNA]</scope>
    <source>
        <strain evidence="2 3">FH14</strain>
    </source>
</reference>
<protein>
    <recommendedName>
        <fullName evidence="4">Glycosyltransferase RgtA/B/C/D-like domain-containing protein</fullName>
    </recommendedName>
</protein>
<feature type="transmembrane region" description="Helical" evidence="1">
    <location>
        <begin position="112"/>
        <end position="132"/>
    </location>
</feature>
<keyword evidence="1" id="KW-0812">Transmembrane</keyword>
<keyword evidence="1" id="KW-1133">Transmembrane helix</keyword>
<keyword evidence="3" id="KW-1185">Reference proteome</keyword>
<sequence>MSDYVRRAPKLTSLVLLTVSVLCTHWMAFVNEGIFAEDAGLFSSLFFKDWNAIMNMYSSAAVPMFTYYVWPLSYIPNIFLLKSIVIFGVYIAVIFSYLIGLKCGFLTERESFYIALFSNLLPLTTVTVIITYSTYFNAYALFLVATYLFISVERIRGGLYYLARGASILIYFVSFTLNSLLVLYAAAFILAYLVYISQAARQVSDLRGCISTFLSFCWSKLDFTTLPIVYWLYKGFFYQKTGLYNNYNSFYLDLPSIASNSYRFLVDGIVWPVAIRPVAIDDWNFYVLLAAFVYSTLFIALFFLLRTPNAEKPDIGSQRLDGSVKIISFGLFSLLCGTLPYIVVGKSPELGVLMRNAILMPLPLAVIAVGVLRFLKRKAPSLQAKKTSFVLLLIALTLFTNRWWGSYAAWQARAAKDLAVSQYLVDNPQWSTFSNYWITDKFPMPGEASEYGFADYTSKFHIIWGGQSRMAFTPEHIAFFGIDSAPGVRPVHSTNPARIAFFCDAWASARDIDLSGPQAELEISSKKSSWDNASLAYEYLYFRFIRPSELKTYLGGLVSVTLRAL</sequence>
<feature type="transmembrane region" description="Helical" evidence="1">
    <location>
        <begin position="326"/>
        <end position="344"/>
    </location>
</feature>
<evidence type="ECO:0000313" key="3">
    <source>
        <dbReference type="Proteomes" id="UP000219914"/>
    </source>
</evidence>
<feature type="transmembrane region" description="Helical" evidence="1">
    <location>
        <begin position="139"/>
        <end position="162"/>
    </location>
</feature>
<feature type="transmembrane region" description="Helical" evidence="1">
    <location>
        <begin position="356"/>
        <end position="375"/>
    </location>
</feature>
<feature type="transmembrane region" description="Helical" evidence="1">
    <location>
        <begin position="387"/>
        <end position="404"/>
    </location>
</feature>
<feature type="transmembrane region" description="Helical" evidence="1">
    <location>
        <begin position="79"/>
        <end position="100"/>
    </location>
</feature>
<feature type="transmembrane region" description="Helical" evidence="1">
    <location>
        <begin position="168"/>
        <end position="196"/>
    </location>
</feature>
<dbReference type="RefSeq" id="WP_097537202.1">
    <property type="nucleotide sequence ID" value="NZ_LODW01000064.1"/>
</dbReference>
<dbReference type="Proteomes" id="UP000219914">
    <property type="component" value="Unassembled WGS sequence"/>
</dbReference>
<organism evidence="2 3">
    <name type="scientific">Rhizobium hidalgonense</name>
    <dbReference type="NCBI Taxonomy" id="1538159"/>
    <lineage>
        <taxon>Bacteria</taxon>
        <taxon>Pseudomonadati</taxon>
        <taxon>Pseudomonadota</taxon>
        <taxon>Alphaproteobacteria</taxon>
        <taxon>Hyphomicrobiales</taxon>
        <taxon>Rhizobiaceae</taxon>
        <taxon>Rhizobium/Agrobacterium group</taxon>
        <taxon>Rhizobium</taxon>
    </lineage>
</organism>
<comment type="caution">
    <text evidence="2">The sequence shown here is derived from an EMBL/GenBank/DDBJ whole genome shotgun (WGS) entry which is preliminary data.</text>
</comment>